<dbReference type="PROSITE" id="PS50931">
    <property type="entry name" value="HTH_LYSR"/>
    <property type="match status" value="1"/>
</dbReference>
<feature type="domain" description="HTH lysR-type" evidence="5">
    <location>
        <begin position="1"/>
        <end position="58"/>
    </location>
</feature>
<dbReference type="Gene3D" id="1.10.10.10">
    <property type="entry name" value="Winged helix-like DNA-binding domain superfamily/Winged helix DNA-binding domain"/>
    <property type="match status" value="1"/>
</dbReference>
<evidence type="ECO:0000313" key="6">
    <source>
        <dbReference type="EMBL" id="HJB57030.1"/>
    </source>
</evidence>
<organism evidence="6 7">
    <name type="scientific">Candidatus Flavonifractor intestinipullorum</name>
    <dbReference type="NCBI Taxonomy" id="2838587"/>
    <lineage>
        <taxon>Bacteria</taxon>
        <taxon>Bacillati</taxon>
        <taxon>Bacillota</taxon>
        <taxon>Clostridia</taxon>
        <taxon>Eubacteriales</taxon>
        <taxon>Oscillospiraceae</taxon>
        <taxon>Flavonifractor</taxon>
    </lineage>
</organism>
<reference evidence="6" key="2">
    <citation type="submission" date="2021-04" db="EMBL/GenBank/DDBJ databases">
        <authorList>
            <person name="Gilroy R."/>
        </authorList>
    </citation>
    <scope>NUCLEOTIDE SEQUENCE</scope>
    <source>
        <strain evidence="6">CHK189-11263</strain>
    </source>
</reference>
<dbReference type="Pfam" id="PF00126">
    <property type="entry name" value="HTH_1"/>
    <property type="match status" value="1"/>
</dbReference>
<dbReference type="InterPro" id="IPR005119">
    <property type="entry name" value="LysR_subst-bd"/>
</dbReference>
<dbReference type="EMBL" id="DWYC01000053">
    <property type="protein sequence ID" value="HJB57030.1"/>
    <property type="molecule type" value="Genomic_DNA"/>
</dbReference>
<evidence type="ECO:0000259" key="5">
    <source>
        <dbReference type="PROSITE" id="PS50931"/>
    </source>
</evidence>
<accession>A0A9D2S697</accession>
<evidence type="ECO:0000256" key="1">
    <source>
        <dbReference type="ARBA" id="ARBA00009437"/>
    </source>
</evidence>
<comment type="caution">
    <text evidence="6">The sequence shown here is derived from an EMBL/GenBank/DDBJ whole genome shotgun (WGS) entry which is preliminary data.</text>
</comment>
<proteinExistence type="inferred from homology"/>
<protein>
    <submittedName>
        <fullName evidence="6">LysR family transcriptional regulator</fullName>
    </submittedName>
</protein>
<dbReference type="PANTHER" id="PTHR30126:SF91">
    <property type="entry name" value="LYSR FAMILY TRANSCRIPTIONAL REGULATOR"/>
    <property type="match status" value="1"/>
</dbReference>
<dbReference type="SUPFAM" id="SSF53850">
    <property type="entry name" value="Periplasmic binding protein-like II"/>
    <property type="match status" value="1"/>
</dbReference>
<name>A0A9D2S697_9FIRM</name>
<dbReference type="InterPro" id="IPR000847">
    <property type="entry name" value="LysR_HTH_N"/>
</dbReference>
<dbReference type="SUPFAM" id="SSF46785">
    <property type="entry name" value="Winged helix' DNA-binding domain"/>
    <property type="match status" value="1"/>
</dbReference>
<evidence type="ECO:0000256" key="4">
    <source>
        <dbReference type="ARBA" id="ARBA00023163"/>
    </source>
</evidence>
<dbReference type="GO" id="GO:0003700">
    <property type="term" value="F:DNA-binding transcription factor activity"/>
    <property type="evidence" value="ECO:0007669"/>
    <property type="project" value="InterPro"/>
</dbReference>
<reference evidence="6" key="1">
    <citation type="journal article" date="2021" name="PeerJ">
        <title>Extensive microbial diversity within the chicken gut microbiome revealed by metagenomics and culture.</title>
        <authorList>
            <person name="Gilroy R."/>
            <person name="Ravi A."/>
            <person name="Getino M."/>
            <person name="Pursley I."/>
            <person name="Horton D.L."/>
            <person name="Alikhan N.F."/>
            <person name="Baker D."/>
            <person name="Gharbi K."/>
            <person name="Hall N."/>
            <person name="Watson M."/>
            <person name="Adriaenssens E.M."/>
            <person name="Foster-Nyarko E."/>
            <person name="Jarju S."/>
            <person name="Secka A."/>
            <person name="Antonio M."/>
            <person name="Oren A."/>
            <person name="Chaudhuri R.R."/>
            <person name="La Ragione R."/>
            <person name="Hildebrand F."/>
            <person name="Pallen M.J."/>
        </authorList>
    </citation>
    <scope>NUCLEOTIDE SEQUENCE</scope>
    <source>
        <strain evidence="6">CHK189-11263</strain>
    </source>
</reference>
<dbReference type="InterPro" id="IPR036390">
    <property type="entry name" value="WH_DNA-bd_sf"/>
</dbReference>
<evidence type="ECO:0000313" key="7">
    <source>
        <dbReference type="Proteomes" id="UP000824208"/>
    </source>
</evidence>
<dbReference type="PRINTS" id="PR00039">
    <property type="entry name" value="HTHLYSR"/>
</dbReference>
<dbReference type="AlphaFoldDB" id="A0A9D2S697"/>
<dbReference type="Pfam" id="PF03466">
    <property type="entry name" value="LysR_substrate"/>
    <property type="match status" value="1"/>
</dbReference>
<sequence>MLDPRLHTFLVLCETMNYTRAAERLCLTQPAVSHQIRSLEAYYGHRLFSYGGKALRLTAEGERLRDLARPLAYNSRKIRETLSHSAPVSLRVGATKTIGAYVAAPLVARFLRRHPDAALSLTVENTQVLLSALEAGALDFALVEGFFDRQAYAARLLRREAFFGVCAPEHPFAGQVVEPEALLSQRLLVREAGSGTRAIFEEALRRRCYALEHFPRVTEISEFSTIKALLVENLGVSFLYAPVVERELSTGTLARFDLTGEPLSGAFHLVCLRDNLFSGAWDDWLDTE</sequence>
<keyword evidence="4" id="KW-0804">Transcription</keyword>
<gene>
    <name evidence="6" type="ORF">H9714_05725</name>
</gene>
<dbReference type="InterPro" id="IPR036388">
    <property type="entry name" value="WH-like_DNA-bd_sf"/>
</dbReference>
<comment type="similarity">
    <text evidence="1">Belongs to the LysR transcriptional regulatory family.</text>
</comment>
<keyword evidence="3" id="KW-0238">DNA-binding</keyword>
<dbReference type="Gene3D" id="3.40.190.10">
    <property type="entry name" value="Periplasmic binding protein-like II"/>
    <property type="match status" value="2"/>
</dbReference>
<keyword evidence="2" id="KW-0805">Transcription regulation</keyword>
<dbReference type="GO" id="GO:0000976">
    <property type="term" value="F:transcription cis-regulatory region binding"/>
    <property type="evidence" value="ECO:0007669"/>
    <property type="project" value="TreeGrafter"/>
</dbReference>
<evidence type="ECO:0000256" key="3">
    <source>
        <dbReference type="ARBA" id="ARBA00023125"/>
    </source>
</evidence>
<dbReference type="PANTHER" id="PTHR30126">
    <property type="entry name" value="HTH-TYPE TRANSCRIPTIONAL REGULATOR"/>
    <property type="match status" value="1"/>
</dbReference>
<dbReference type="Proteomes" id="UP000824208">
    <property type="component" value="Unassembled WGS sequence"/>
</dbReference>
<evidence type="ECO:0000256" key="2">
    <source>
        <dbReference type="ARBA" id="ARBA00023015"/>
    </source>
</evidence>